<dbReference type="EMBL" id="BAEH01000054">
    <property type="protein sequence ID" value="GAB18404.1"/>
    <property type="molecule type" value="Genomic_DNA"/>
</dbReference>
<organism evidence="2 3">
    <name type="scientific">Gordonia effusa NBRC 100432</name>
    <dbReference type="NCBI Taxonomy" id="1077974"/>
    <lineage>
        <taxon>Bacteria</taxon>
        <taxon>Bacillati</taxon>
        <taxon>Actinomycetota</taxon>
        <taxon>Actinomycetes</taxon>
        <taxon>Mycobacteriales</taxon>
        <taxon>Gordoniaceae</taxon>
        <taxon>Gordonia</taxon>
    </lineage>
</organism>
<feature type="signal peptide" evidence="1">
    <location>
        <begin position="1"/>
        <end position="16"/>
    </location>
</feature>
<keyword evidence="1" id="KW-0732">Signal</keyword>
<protein>
    <submittedName>
        <fullName evidence="2">Uncharacterized protein</fullName>
    </submittedName>
</protein>
<gene>
    <name evidence="2" type="ORF">GOEFS_054_00170</name>
</gene>
<dbReference type="eggNOG" id="COG3103">
    <property type="taxonomic scope" value="Bacteria"/>
</dbReference>
<comment type="caution">
    <text evidence="2">The sequence shown here is derived from an EMBL/GenBank/DDBJ whole genome shotgun (WGS) entry which is preliminary data.</text>
</comment>
<dbReference type="STRING" id="1077974.GOEFS_054_00170"/>
<evidence type="ECO:0000313" key="3">
    <source>
        <dbReference type="Proteomes" id="UP000035034"/>
    </source>
</evidence>
<evidence type="ECO:0000256" key="1">
    <source>
        <dbReference type="SAM" id="SignalP"/>
    </source>
</evidence>
<dbReference type="Proteomes" id="UP000035034">
    <property type="component" value="Unassembled WGS sequence"/>
</dbReference>
<dbReference type="AlphaFoldDB" id="H0R003"/>
<sequence>MTVAISGLLTPCAVHAAPSATQGLTKYLDVGLPNRDASHGIGAPNPGLPSDSAQTGRLVRQARAQGLSPRRYGALLYTYWLQRSTEAAHIELSRWNPRAGVNANLQNLVRSYRYYEDLQIGHRELRWAGMAGQVGADFGGGLLDLELAGQIYQLANLQPAVAEVVRQANSAGGPALANRLPSGLRALATVGKTISAADISAVIGQILVMQKNIFGDLMPVHTAYVQGGLPAVHELVNTGLYPTDIGTAFDDIASGDSSRITAANGRLLRREQSEVVGRQWDSTRHYKAPIGEALTYASTIVGSPSVAGVSPMRAYRPLDISTEVNGRTVTLTAPLPSWNWSVFPARWAYINSELLPKYAYQAQYRWKQLVSYMSTPYEQQLQQHRVLFNLAPLISSMANETKVTVK</sequence>
<keyword evidence="3" id="KW-1185">Reference proteome</keyword>
<evidence type="ECO:0000313" key="2">
    <source>
        <dbReference type="EMBL" id="GAB18404.1"/>
    </source>
</evidence>
<reference evidence="2 3" key="1">
    <citation type="submission" date="2011-12" db="EMBL/GenBank/DDBJ databases">
        <title>Whole genome shotgun sequence of Gordonia effusa NBRC 100432.</title>
        <authorList>
            <person name="Yoshida I."/>
            <person name="Takarada H."/>
            <person name="Hosoyama A."/>
            <person name="Tsuchikane K."/>
            <person name="Katsumata H."/>
            <person name="Yamazaki S."/>
            <person name="Fujita N."/>
        </authorList>
    </citation>
    <scope>NUCLEOTIDE SEQUENCE [LARGE SCALE GENOMIC DNA]</scope>
    <source>
        <strain evidence="2 3">NBRC 100432</strain>
    </source>
</reference>
<accession>H0R003</accession>
<name>H0R003_9ACTN</name>
<feature type="chain" id="PRO_5003538019" evidence="1">
    <location>
        <begin position="17"/>
        <end position="406"/>
    </location>
</feature>
<proteinExistence type="predicted"/>
<dbReference type="RefSeq" id="WP_007317741.1">
    <property type="nucleotide sequence ID" value="NZ_BAEH01000054.1"/>
</dbReference>